<proteinExistence type="predicted"/>
<dbReference type="RefSeq" id="WP_259806707.1">
    <property type="nucleotide sequence ID" value="NZ_CP080776.1"/>
</dbReference>
<dbReference type="GO" id="GO:1902201">
    <property type="term" value="P:negative regulation of bacterial-type flagellum-dependent cell motility"/>
    <property type="evidence" value="ECO:0007669"/>
    <property type="project" value="TreeGrafter"/>
</dbReference>
<evidence type="ECO:0000313" key="7">
    <source>
        <dbReference type="Proteomes" id="UP001057991"/>
    </source>
</evidence>
<dbReference type="InterPro" id="IPR050469">
    <property type="entry name" value="Diguanylate_Cyclase"/>
</dbReference>
<dbReference type="CDD" id="cd01949">
    <property type="entry name" value="GGDEF"/>
    <property type="match status" value="1"/>
</dbReference>
<feature type="transmembrane region" description="Helical" evidence="4">
    <location>
        <begin position="127"/>
        <end position="147"/>
    </location>
</feature>
<keyword evidence="4" id="KW-0472">Membrane</keyword>
<evidence type="ECO:0000256" key="1">
    <source>
        <dbReference type="ARBA" id="ARBA00012528"/>
    </source>
</evidence>
<dbReference type="InterPro" id="IPR043128">
    <property type="entry name" value="Rev_trsase/Diguanyl_cyclase"/>
</dbReference>
<gene>
    <name evidence="6" type="ORF">K3X48_06705</name>
</gene>
<dbReference type="Gene3D" id="3.30.70.270">
    <property type="match status" value="1"/>
</dbReference>
<feature type="domain" description="GGDEF" evidence="5">
    <location>
        <begin position="211"/>
        <end position="346"/>
    </location>
</feature>
<dbReference type="PANTHER" id="PTHR45138">
    <property type="entry name" value="REGULATORY COMPONENTS OF SENSORY TRANSDUCTION SYSTEM"/>
    <property type="match status" value="1"/>
</dbReference>
<organism evidence="6 7">
    <name type="scientific">Aliiroseovarius crassostreae</name>
    <dbReference type="NCBI Taxonomy" id="154981"/>
    <lineage>
        <taxon>Bacteria</taxon>
        <taxon>Pseudomonadati</taxon>
        <taxon>Pseudomonadota</taxon>
        <taxon>Alphaproteobacteria</taxon>
        <taxon>Rhodobacterales</taxon>
        <taxon>Paracoccaceae</taxon>
        <taxon>Aliiroseovarius</taxon>
    </lineage>
</organism>
<reference evidence="6" key="1">
    <citation type="submission" date="2021-08" db="EMBL/GenBank/DDBJ databases">
        <authorList>
            <person name="Nwanade C."/>
            <person name="Wang M."/>
            <person name="Masoudi A."/>
            <person name="Yu Z."/>
            <person name="Liu J."/>
        </authorList>
    </citation>
    <scope>NUCLEOTIDE SEQUENCE</scope>
    <source>
        <strain evidence="6">S056</strain>
    </source>
</reference>
<dbReference type="Pfam" id="PF00990">
    <property type="entry name" value="GGDEF"/>
    <property type="match status" value="1"/>
</dbReference>
<dbReference type="EMBL" id="CP080776">
    <property type="protein sequence ID" value="UWP96660.1"/>
    <property type="molecule type" value="Genomic_DNA"/>
</dbReference>
<dbReference type="GO" id="GO:0052621">
    <property type="term" value="F:diguanylate cyclase activity"/>
    <property type="evidence" value="ECO:0007669"/>
    <property type="project" value="UniProtKB-EC"/>
</dbReference>
<dbReference type="Proteomes" id="UP001057991">
    <property type="component" value="Chromosome"/>
</dbReference>
<dbReference type="GO" id="GO:0043709">
    <property type="term" value="P:cell adhesion involved in single-species biofilm formation"/>
    <property type="evidence" value="ECO:0007669"/>
    <property type="project" value="TreeGrafter"/>
</dbReference>
<protein>
    <recommendedName>
        <fullName evidence="1">diguanylate cyclase</fullName>
        <ecNumber evidence="1">2.7.7.65</ecNumber>
    </recommendedName>
</protein>
<dbReference type="GO" id="GO:0005886">
    <property type="term" value="C:plasma membrane"/>
    <property type="evidence" value="ECO:0007669"/>
    <property type="project" value="TreeGrafter"/>
</dbReference>
<evidence type="ECO:0000256" key="2">
    <source>
        <dbReference type="ARBA" id="ARBA00034247"/>
    </source>
</evidence>
<evidence type="ECO:0000313" key="6">
    <source>
        <dbReference type="EMBL" id="UWP96660.1"/>
    </source>
</evidence>
<dbReference type="AlphaFoldDB" id="A0A9Q9LUS6"/>
<evidence type="ECO:0000259" key="5">
    <source>
        <dbReference type="PROSITE" id="PS50887"/>
    </source>
</evidence>
<name>A0A9Q9LUS6_9RHOB</name>
<feature type="transmembrane region" description="Helical" evidence="4">
    <location>
        <begin position="90"/>
        <end position="115"/>
    </location>
</feature>
<feature type="region of interest" description="Disordered" evidence="3">
    <location>
        <begin position="342"/>
        <end position="366"/>
    </location>
</feature>
<evidence type="ECO:0000256" key="3">
    <source>
        <dbReference type="SAM" id="MobiDB-lite"/>
    </source>
</evidence>
<accession>A0A9Q9LUS6</accession>
<evidence type="ECO:0000256" key="4">
    <source>
        <dbReference type="SAM" id="Phobius"/>
    </source>
</evidence>
<dbReference type="InterPro" id="IPR029787">
    <property type="entry name" value="Nucleotide_cyclase"/>
</dbReference>
<dbReference type="PANTHER" id="PTHR45138:SF9">
    <property type="entry name" value="DIGUANYLATE CYCLASE DGCM-RELATED"/>
    <property type="match status" value="1"/>
</dbReference>
<comment type="catalytic activity">
    <reaction evidence="2">
        <text>2 GTP = 3',3'-c-di-GMP + 2 diphosphate</text>
        <dbReference type="Rhea" id="RHEA:24898"/>
        <dbReference type="ChEBI" id="CHEBI:33019"/>
        <dbReference type="ChEBI" id="CHEBI:37565"/>
        <dbReference type="ChEBI" id="CHEBI:58805"/>
        <dbReference type="EC" id="2.7.7.65"/>
    </reaction>
</comment>
<feature type="transmembrane region" description="Helical" evidence="4">
    <location>
        <begin position="153"/>
        <end position="172"/>
    </location>
</feature>
<dbReference type="EC" id="2.7.7.65" evidence="1"/>
<feature type="region of interest" description="Disordered" evidence="3">
    <location>
        <begin position="1"/>
        <end position="22"/>
    </location>
</feature>
<dbReference type="InterPro" id="IPR000160">
    <property type="entry name" value="GGDEF_dom"/>
</dbReference>
<dbReference type="PROSITE" id="PS50887">
    <property type="entry name" value="GGDEF"/>
    <property type="match status" value="1"/>
</dbReference>
<dbReference type="NCBIfam" id="TIGR00254">
    <property type="entry name" value="GGDEF"/>
    <property type="match status" value="1"/>
</dbReference>
<dbReference type="SMART" id="SM00267">
    <property type="entry name" value="GGDEF"/>
    <property type="match status" value="1"/>
</dbReference>
<feature type="transmembrane region" description="Helical" evidence="4">
    <location>
        <begin position="57"/>
        <end position="78"/>
    </location>
</feature>
<sequence length="366" mass="40329">MDMHQPDAVSLPSPTKGSLAQRGMPDLHDTKQLAQWVALVAEVMMLAVCLRYLMIGAYLPAFVSAVPVGLIILDQIAFLKSRSLPIAPNVILLVIAVAQLSVANLMTSATLIWTFPTLVGSFLIARTGVVNLYAGIMLTCGTAIIYIEGDLSFALRFAPAFAGTWGFLLILVQVMNGLRFRAWQQSITDPLTGCYNRRYLDQYLDVHIKTGRVAMLVIDMDNFKQLNDAKGHVAGDKALCRLVEIVHSSWASEAICFRLGGDEFVLLLQLPARSREHMSLREQDRHLTQLGQKITDVLNQETSFSVSSGLTHFNWPCDLEAVYRRADTALYASKDQGRRQMSVADALPSAPEHTVSVPARVQDALS</sequence>
<dbReference type="SUPFAM" id="SSF55073">
    <property type="entry name" value="Nucleotide cyclase"/>
    <property type="match status" value="1"/>
</dbReference>
<keyword evidence="4" id="KW-0812">Transmembrane</keyword>
<keyword evidence="4" id="KW-1133">Transmembrane helix</keyword>